<proteinExistence type="predicted"/>
<dbReference type="SUPFAM" id="SSF88713">
    <property type="entry name" value="Glycoside hydrolase/deacetylase"/>
    <property type="match status" value="1"/>
</dbReference>
<protein>
    <submittedName>
        <fullName evidence="2">Polysaccharide deacetylase</fullName>
    </submittedName>
</protein>
<dbReference type="GO" id="GO:0016810">
    <property type="term" value="F:hydrolase activity, acting on carbon-nitrogen (but not peptide) bonds"/>
    <property type="evidence" value="ECO:0007669"/>
    <property type="project" value="InterPro"/>
</dbReference>
<evidence type="ECO:0000313" key="2">
    <source>
        <dbReference type="EMBL" id="AKH22044.1"/>
    </source>
</evidence>
<dbReference type="InterPro" id="IPR011330">
    <property type="entry name" value="Glyco_hydro/deAcase_b/a-brl"/>
</dbReference>
<dbReference type="Gene3D" id="3.20.20.370">
    <property type="entry name" value="Glycoside hydrolase/deacetylase"/>
    <property type="match status" value="1"/>
</dbReference>
<dbReference type="KEGG" id="seds:AAY24_04360"/>
<dbReference type="AlphaFoldDB" id="A0A0F7K393"/>
<dbReference type="PATRIC" id="fig|1543721.4.peg.911"/>
<dbReference type="PANTHER" id="PTHR47561:SF1">
    <property type="entry name" value="POLYSACCHARIDE DEACETYLASE FAMILY PROTEIN (AFU_ORTHOLOGUE AFUA_6G05030)"/>
    <property type="match status" value="1"/>
</dbReference>
<dbReference type="NCBIfam" id="TIGR03006">
    <property type="entry name" value="pepcterm_polyde"/>
    <property type="match status" value="1"/>
</dbReference>
<dbReference type="OrthoDB" id="9784220at2"/>
<keyword evidence="3" id="KW-1185">Reference proteome</keyword>
<dbReference type="PANTHER" id="PTHR47561">
    <property type="entry name" value="POLYSACCHARIDE DEACETYLASE FAMILY PROTEIN (AFU_ORTHOLOGUE AFUA_6G05030)"/>
    <property type="match status" value="1"/>
</dbReference>
<dbReference type="PROSITE" id="PS51677">
    <property type="entry name" value="NODB"/>
    <property type="match status" value="1"/>
</dbReference>
<evidence type="ECO:0000259" key="1">
    <source>
        <dbReference type="PROSITE" id="PS51677"/>
    </source>
</evidence>
<dbReference type="InterPro" id="IPR014344">
    <property type="entry name" value="XrtA_polysacc_deacetyl"/>
</dbReference>
<organism evidence="2 3">
    <name type="scientific">Sedimenticola thiotaurini</name>
    <dbReference type="NCBI Taxonomy" id="1543721"/>
    <lineage>
        <taxon>Bacteria</taxon>
        <taxon>Pseudomonadati</taxon>
        <taxon>Pseudomonadota</taxon>
        <taxon>Gammaproteobacteria</taxon>
        <taxon>Chromatiales</taxon>
        <taxon>Sedimenticolaceae</taxon>
        <taxon>Sedimenticola</taxon>
    </lineage>
</organism>
<feature type="domain" description="NodB homology" evidence="1">
    <location>
        <begin position="12"/>
        <end position="275"/>
    </location>
</feature>
<dbReference type="Pfam" id="PF11959">
    <property type="entry name" value="DUF3473"/>
    <property type="match status" value="1"/>
</dbReference>
<dbReference type="InterPro" id="IPR045235">
    <property type="entry name" value="PuuE_HpPgdA-like"/>
</dbReference>
<reference evidence="2 3" key="1">
    <citation type="journal article" date="2015" name="Genome Announc.">
        <title>Complete Genome Sequence of Sedimenticola thiotaurini Strain SIP-G1, a Polyphosphate- and Polyhydroxyalkanoate-Accumulating Sulfur-Oxidizing Gammaproteobacterium Isolated from Salt Marsh Sediments.</title>
        <authorList>
            <person name="Flood B.E."/>
            <person name="Jones D.S."/>
            <person name="Bailey J.V."/>
        </authorList>
    </citation>
    <scope>NUCLEOTIDE SEQUENCE [LARGE SCALE GENOMIC DNA]</scope>
    <source>
        <strain evidence="2 3">SIP-G1</strain>
    </source>
</reference>
<gene>
    <name evidence="2" type="ORF">AAY24_04360</name>
</gene>
<dbReference type="Pfam" id="PF01522">
    <property type="entry name" value="Polysacc_deac_1"/>
    <property type="match status" value="1"/>
</dbReference>
<dbReference type="InterPro" id="IPR002509">
    <property type="entry name" value="NODB_dom"/>
</dbReference>
<name>A0A0F7K393_9GAMM</name>
<dbReference type="CDD" id="cd10941">
    <property type="entry name" value="CE4_PuuE_HpPgdA_like_2"/>
    <property type="match status" value="1"/>
</dbReference>
<sequence>MTIDVEDYFQVSAFEQRFDRSTWDQQECRVERNLETILALLERHGIKATFFTLGWIAERYPGIVRSLVEAGHELACHSYWHKRASGQGRDEFVEEVIDTKKLLEDIGGTPVIGYRAPSYSIGAGNLWAHEALMQAGYRYSSSIYPISHDHYGMPSAPRFAYHPIEDSDFLEIPITTSYIFNRRLPAGGGGYFRFFPYAFSRALLRKVNNLEQQPGIFYFHPWEIDPGQPRQQDISLKTRFRHYLNLNHTENRLNRLFADFQWGRMDQIFLSSARL</sequence>
<accession>A0A0F7K393</accession>
<dbReference type="GO" id="GO:0005975">
    <property type="term" value="P:carbohydrate metabolic process"/>
    <property type="evidence" value="ECO:0007669"/>
    <property type="project" value="InterPro"/>
</dbReference>
<dbReference type="EMBL" id="CP011412">
    <property type="protein sequence ID" value="AKH22044.1"/>
    <property type="molecule type" value="Genomic_DNA"/>
</dbReference>
<evidence type="ECO:0000313" key="3">
    <source>
        <dbReference type="Proteomes" id="UP000034410"/>
    </source>
</evidence>
<dbReference type="InterPro" id="IPR022560">
    <property type="entry name" value="DUF3473"/>
</dbReference>
<dbReference type="Proteomes" id="UP000034410">
    <property type="component" value="Chromosome"/>
</dbReference>